<dbReference type="AlphaFoldDB" id="A0A5C3L8Q7"/>
<organism evidence="2 3">
    <name type="scientific">Coprinopsis marcescibilis</name>
    <name type="common">Agaric fungus</name>
    <name type="synonym">Psathyrella marcescibilis</name>
    <dbReference type="NCBI Taxonomy" id="230819"/>
    <lineage>
        <taxon>Eukaryota</taxon>
        <taxon>Fungi</taxon>
        <taxon>Dikarya</taxon>
        <taxon>Basidiomycota</taxon>
        <taxon>Agaricomycotina</taxon>
        <taxon>Agaricomycetes</taxon>
        <taxon>Agaricomycetidae</taxon>
        <taxon>Agaricales</taxon>
        <taxon>Agaricineae</taxon>
        <taxon>Psathyrellaceae</taxon>
        <taxon>Coprinopsis</taxon>
    </lineage>
</organism>
<protein>
    <submittedName>
        <fullName evidence="2">Uncharacterized protein</fullName>
    </submittedName>
</protein>
<dbReference type="OrthoDB" id="2952478at2759"/>
<gene>
    <name evidence="2" type="ORF">FA15DRAFT_691294</name>
</gene>
<accession>A0A5C3L8Q7</accession>
<proteinExistence type="predicted"/>
<evidence type="ECO:0000313" key="3">
    <source>
        <dbReference type="Proteomes" id="UP000307440"/>
    </source>
</evidence>
<sequence length="286" mass="31643">MSAPRMHRDMSYRKPVPKYEPTPPSSPVPSPYGCASVPHPIDIPSAWCKSQPGEYYAEGPFDVVVPSFLISQPVPVMPMPMPCTAIEIVVNERAQEAQFKTHTSLNEPLTRYATPVEKEEIGEGLTAGKAQKRRIHTTYRPPTPPLPALHKRRRLTATYQVDDDNTLPPKYTAEDSDRAPRNTSIRTMPSFSTEKTFISVTSPSGSNTSSGRTTAASNYPLDSNTKLRCMKAVDIRSEHTPRDMFQVDLKTRVASAEAPSISEQLGGTLLELHAQMKRIGSVLCCF</sequence>
<feature type="compositionally biased region" description="Basic and acidic residues" evidence="1">
    <location>
        <begin position="1"/>
        <end position="12"/>
    </location>
</feature>
<reference evidence="2 3" key="1">
    <citation type="journal article" date="2019" name="Nat. Ecol. Evol.">
        <title>Megaphylogeny resolves global patterns of mushroom evolution.</title>
        <authorList>
            <person name="Varga T."/>
            <person name="Krizsan K."/>
            <person name="Foldi C."/>
            <person name="Dima B."/>
            <person name="Sanchez-Garcia M."/>
            <person name="Sanchez-Ramirez S."/>
            <person name="Szollosi G.J."/>
            <person name="Szarkandi J.G."/>
            <person name="Papp V."/>
            <person name="Albert L."/>
            <person name="Andreopoulos W."/>
            <person name="Angelini C."/>
            <person name="Antonin V."/>
            <person name="Barry K.W."/>
            <person name="Bougher N.L."/>
            <person name="Buchanan P."/>
            <person name="Buyck B."/>
            <person name="Bense V."/>
            <person name="Catcheside P."/>
            <person name="Chovatia M."/>
            <person name="Cooper J."/>
            <person name="Damon W."/>
            <person name="Desjardin D."/>
            <person name="Finy P."/>
            <person name="Geml J."/>
            <person name="Haridas S."/>
            <person name="Hughes K."/>
            <person name="Justo A."/>
            <person name="Karasinski D."/>
            <person name="Kautmanova I."/>
            <person name="Kiss B."/>
            <person name="Kocsube S."/>
            <person name="Kotiranta H."/>
            <person name="LaButti K.M."/>
            <person name="Lechner B.E."/>
            <person name="Liimatainen K."/>
            <person name="Lipzen A."/>
            <person name="Lukacs Z."/>
            <person name="Mihaltcheva S."/>
            <person name="Morgado L.N."/>
            <person name="Niskanen T."/>
            <person name="Noordeloos M.E."/>
            <person name="Ohm R.A."/>
            <person name="Ortiz-Santana B."/>
            <person name="Ovrebo C."/>
            <person name="Racz N."/>
            <person name="Riley R."/>
            <person name="Savchenko A."/>
            <person name="Shiryaev A."/>
            <person name="Soop K."/>
            <person name="Spirin V."/>
            <person name="Szebenyi C."/>
            <person name="Tomsovsky M."/>
            <person name="Tulloss R.E."/>
            <person name="Uehling J."/>
            <person name="Grigoriev I.V."/>
            <person name="Vagvolgyi C."/>
            <person name="Papp T."/>
            <person name="Martin F.M."/>
            <person name="Miettinen O."/>
            <person name="Hibbett D.S."/>
            <person name="Nagy L.G."/>
        </authorList>
    </citation>
    <scope>NUCLEOTIDE SEQUENCE [LARGE SCALE GENOMIC DNA]</scope>
    <source>
        <strain evidence="2 3">CBS 121175</strain>
    </source>
</reference>
<feature type="region of interest" description="Disordered" evidence="1">
    <location>
        <begin position="1"/>
        <end position="31"/>
    </location>
</feature>
<evidence type="ECO:0000256" key="1">
    <source>
        <dbReference type="SAM" id="MobiDB-lite"/>
    </source>
</evidence>
<dbReference type="EMBL" id="ML210150">
    <property type="protein sequence ID" value="TFK29414.1"/>
    <property type="molecule type" value="Genomic_DNA"/>
</dbReference>
<feature type="region of interest" description="Disordered" evidence="1">
    <location>
        <begin position="198"/>
        <end position="219"/>
    </location>
</feature>
<dbReference type="Proteomes" id="UP000307440">
    <property type="component" value="Unassembled WGS sequence"/>
</dbReference>
<feature type="region of interest" description="Disordered" evidence="1">
    <location>
        <begin position="162"/>
        <end position="186"/>
    </location>
</feature>
<feature type="compositionally biased region" description="Pro residues" evidence="1">
    <location>
        <begin position="18"/>
        <end position="30"/>
    </location>
</feature>
<feature type="compositionally biased region" description="Low complexity" evidence="1">
    <location>
        <begin position="199"/>
        <end position="218"/>
    </location>
</feature>
<name>A0A5C3L8Q7_COPMA</name>
<keyword evidence="3" id="KW-1185">Reference proteome</keyword>
<evidence type="ECO:0000313" key="2">
    <source>
        <dbReference type="EMBL" id="TFK29414.1"/>
    </source>
</evidence>